<proteinExistence type="predicted"/>
<evidence type="ECO:0000256" key="1">
    <source>
        <dbReference type="SAM" id="MobiDB-lite"/>
    </source>
</evidence>
<gene>
    <name evidence="3" type="ORF">C8N35_10590</name>
</gene>
<organism evidence="3 4">
    <name type="scientific">Breoghania corrubedonensis</name>
    <dbReference type="NCBI Taxonomy" id="665038"/>
    <lineage>
        <taxon>Bacteria</taxon>
        <taxon>Pseudomonadati</taxon>
        <taxon>Pseudomonadota</taxon>
        <taxon>Alphaproteobacteria</taxon>
        <taxon>Hyphomicrobiales</taxon>
        <taxon>Stappiaceae</taxon>
        <taxon>Breoghania</taxon>
    </lineage>
</organism>
<dbReference type="Proteomes" id="UP000244081">
    <property type="component" value="Unassembled WGS sequence"/>
</dbReference>
<dbReference type="EMBL" id="QAYG01000005">
    <property type="protein sequence ID" value="PTW60090.1"/>
    <property type="molecule type" value="Genomic_DNA"/>
</dbReference>
<dbReference type="AlphaFoldDB" id="A0A2T5V8N0"/>
<protein>
    <submittedName>
        <fullName evidence="3">Uncharacterized protein DUF3971</fullName>
    </submittedName>
</protein>
<comment type="caution">
    <text evidence="3">The sequence shown here is derived from an EMBL/GenBank/DDBJ whole genome shotgun (WGS) entry which is preliminary data.</text>
</comment>
<evidence type="ECO:0000313" key="4">
    <source>
        <dbReference type="Proteomes" id="UP000244081"/>
    </source>
</evidence>
<keyword evidence="2" id="KW-1133">Transmembrane helix</keyword>
<accession>A0A2T5V8N0</accession>
<evidence type="ECO:0000256" key="2">
    <source>
        <dbReference type="SAM" id="Phobius"/>
    </source>
</evidence>
<evidence type="ECO:0000313" key="3">
    <source>
        <dbReference type="EMBL" id="PTW60090.1"/>
    </source>
</evidence>
<feature type="transmembrane region" description="Helical" evidence="2">
    <location>
        <begin position="36"/>
        <end position="54"/>
    </location>
</feature>
<reference evidence="3 4" key="1">
    <citation type="submission" date="2018-04" db="EMBL/GenBank/DDBJ databases">
        <title>Genomic Encyclopedia of Archaeal and Bacterial Type Strains, Phase II (KMG-II): from individual species to whole genera.</title>
        <authorList>
            <person name="Goeker M."/>
        </authorList>
    </citation>
    <scope>NUCLEOTIDE SEQUENCE [LARGE SCALE GENOMIC DNA]</scope>
    <source>
        <strain evidence="3 4">DSM 23382</strain>
    </source>
</reference>
<keyword evidence="2" id="KW-0472">Membrane</keyword>
<name>A0A2T5V8N0_9HYPH</name>
<keyword evidence="2" id="KW-0812">Transmembrane</keyword>
<keyword evidence="4" id="KW-1185">Reference proteome</keyword>
<feature type="region of interest" description="Disordered" evidence="1">
    <location>
        <begin position="1"/>
        <end position="23"/>
    </location>
</feature>
<sequence length="1110" mass="118586">MRWPRFRRYDRPANAAASDATGTPPRRRWFLRVRTLVAFVLLAFFLVVGARLASAPYDSVWLGRLASSYLVERSRGADISLDAVRIDFSGKAAAPLTLLDLTVETKDGSVSAEIPEVRVEKVLSGLLLGDFGVGRVKLVRPAVVIDREANATSAFPSAADLAREVDATIGAAVADFATFGIESVEVDDAELELAGPLDRRFRTIDIRIAPDKSGEQMDIDASVAGRAGRWNLRFRSGADNKDGGRWFSVAGADVTLADLLPADYPVRAGRGLGLPLFPQARFHLDADGNLTRGEMRLGVGAGYIRLQDDDAILIDEMLLALSWTPERQQIVLEPSFAAFGDTRIVFHGEIRPPDAKRDNWQFAIEVPQARLKPRDVAGPPLTLDRGLLFGSFDPARMLFDIDTFNLRAGNLSVTAAGSVEFGPDGPLAALAISSQELTVASLKRLWPAMTVPEARDWFIKHAVSGKFKDARFIIALDPLGFDGDPATVGWTEDGLRLDFSLSGGKIRTIGDLPDLTDMKATGTIRGGGFALNVEKAKTVAPGGGQVEVAKGVFSIPDLRPDEKTGQLELTLKGAASDIARIAEQDPVNGRERLDISPDGMSGQADVTVSASFPIRRKEDTVLQREVSWTVAAKLDDFSSDEPIGGQIIKNADLQVTANAAAAQARGRGLLNGLPVEINLNQPLQGATGERDQGVVLDFDAGDLSERGVDLGGIIDGKLRLTVQTSEDGHRTVVADLTQSQLRLAEIGWTKGAGVPAKARFTVHESNGVQIVDNFHLTSDGVDVQGSLRIGKDGQLLDADFNKFSLRKSDSGTLSITRAKSGYEVELNATSFDGRGVIAMMRRSGSGGDEADDPQGRALTFKMKADRLIGFNDTMITSFSLDLSAAGGTIKDLEASGLINARSDLTAALSGDGAQRQLRVDTDDAGGFFRFADFYERLLGGKATITASLPAPGRATGRLMVSDLAITDDPALKKIVSADPGLIGADSRPIARRRVLSRGEMSFQKLDVRFHKVGDLLTIDSGALRGSVLGGAIDGTINLASQQVNLKGTFVPAYAVNNLFGQIPVLGQLVGGRNGGLLGVNFRVTGSLDTPVVSVNPMSAIAPGIFRKIFE</sequence>